<keyword evidence="4 7" id="KW-0812">Transmembrane</keyword>
<evidence type="ECO:0000256" key="2">
    <source>
        <dbReference type="ARBA" id="ARBA00006448"/>
    </source>
</evidence>
<accession>A0A2V2FWP2</accession>
<evidence type="ECO:0000256" key="7">
    <source>
        <dbReference type="SAM" id="Phobius"/>
    </source>
</evidence>
<dbReference type="EMBL" id="QJKH01000021">
    <property type="protein sequence ID" value="PXX75051.1"/>
    <property type="molecule type" value="Genomic_DNA"/>
</dbReference>
<evidence type="ECO:0000256" key="5">
    <source>
        <dbReference type="ARBA" id="ARBA00022989"/>
    </source>
</evidence>
<dbReference type="STRING" id="1034346.GCA_000313565_01463"/>
<dbReference type="OrthoDB" id="9778331at2"/>
<organism evidence="9 10">
    <name type="scientific">Dielma fastidiosa</name>
    <dbReference type="NCBI Taxonomy" id="1034346"/>
    <lineage>
        <taxon>Bacteria</taxon>
        <taxon>Bacillati</taxon>
        <taxon>Bacillota</taxon>
        <taxon>Erysipelotrichia</taxon>
        <taxon>Erysipelotrichales</taxon>
        <taxon>Erysipelotrichaceae</taxon>
        <taxon>Dielma</taxon>
    </lineage>
</organism>
<sequence length="218" mass="24963">MSEYFTLIWKCFFFYFVIIFALRLMGKREVGELSVFDIVIYLVMSELLALSITEADDSIFKALVPLFTLAFLQILLSQILLRFQKVRDFVDGKPVILIDHGVINQKAMRKERYSIDDLMTQLRDKNIGTPEEVAFAILENSGSLSVLPANCNHMKYPFPLIQDGVMHHEVMDTLGVNEAELLKLCKANGIDKIEDCFICLYQKNGYFMLKKAPSTSKN</sequence>
<dbReference type="GO" id="GO:0005886">
    <property type="term" value="C:plasma membrane"/>
    <property type="evidence" value="ECO:0007669"/>
    <property type="project" value="UniProtKB-SubCell"/>
</dbReference>
<evidence type="ECO:0000313" key="9">
    <source>
        <dbReference type="EMBL" id="PXX75051.1"/>
    </source>
</evidence>
<dbReference type="PANTHER" id="PTHR34582:SF6">
    <property type="entry name" value="UPF0702 TRANSMEMBRANE PROTEIN YCAP"/>
    <property type="match status" value="1"/>
</dbReference>
<dbReference type="AlphaFoldDB" id="A0A2V2FWP2"/>
<dbReference type="Pfam" id="PF04239">
    <property type="entry name" value="DUF421"/>
    <property type="match status" value="1"/>
</dbReference>
<keyword evidence="3" id="KW-1003">Cell membrane</keyword>
<keyword evidence="6 7" id="KW-0472">Membrane</keyword>
<feature type="domain" description="YetF C-terminal" evidence="8">
    <location>
        <begin position="82"/>
        <end position="201"/>
    </location>
</feature>
<dbReference type="InterPro" id="IPR007353">
    <property type="entry name" value="DUF421"/>
</dbReference>
<keyword evidence="5 7" id="KW-1133">Transmembrane helix</keyword>
<dbReference type="Gene3D" id="3.30.240.20">
    <property type="entry name" value="bsu07140 like domains"/>
    <property type="match status" value="2"/>
</dbReference>
<feature type="transmembrane region" description="Helical" evidence="7">
    <location>
        <begin position="33"/>
        <end position="53"/>
    </location>
</feature>
<dbReference type="GeneID" id="94439351"/>
<name>A0A2V2FWP2_9FIRM</name>
<feature type="transmembrane region" description="Helical" evidence="7">
    <location>
        <begin position="59"/>
        <end position="81"/>
    </location>
</feature>
<evidence type="ECO:0000256" key="6">
    <source>
        <dbReference type="ARBA" id="ARBA00023136"/>
    </source>
</evidence>
<comment type="similarity">
    <text evidence="2">Belongs to the UPF0702 family.</text>
</comment>
<protein>
    <submittedName>
        <fullName evidence="9">Uncharacterized membrane protein YcaP (DUF421 family)</fullName>
    </submittedName>
</protein>
<evidence type="ECO:0000313" key="10">
    <source>
        <dbReference type="Proteomes" id="UP000247612"/>
    </source>
</evidence>
<evidence type="ECO:0000256" key="4">
    <source>
        <dbReference type="ARBA" id="ARBA00022692"/>
    </source>
</evidence>
<dbReference type="RefSeq" id="WP_022937766.1">
    <property type="nucleotide sequence ID" value="NZ_CABKRQ010000003.1"/>
</dbReference>
<comment type="caution">
    <text evidence="9">The sequence shown here is derived from an EMBL/GenBank/DDBJ whole genome shotgun (WGS) entry which is preliminary data.</text>
</comment>
<dbReference type="PANTHER" id="PTHR34582">
    <property type="entry name" value="UPF0702 TRANSMEMBRANE PROTEIN YCAP"/>
    <property type="match status" value="1"/>
</dbReference>
<dbReference type="Proteomes" id="UP000247612">
    <property type="component" value="Unassembled WGS sequence"/>
</dbReference>
<dbReference type="InterPro" id="IPR023090">
    <property type="entry name" value="UPF0702_alpha/beta_dom_sf"/>
</dbReference>
<keyword evidence="10" id="KW-1185">Reference proteome</keyword>
<gene>
    <name evidence="9" type="ORF">DES51_12134</name>
</gene>
<evidence type="ECO:0000256" key="1">
    <source>
        <dbReference type="ARBA" id="ARBA00004651"/>
    </source>
</evidence>
<proteinExistence type="inferred from homology"/>
<comment type="subcellular location">
    <subcellularLocation>
        <location evidence="1">Cell membrane</location>
        <topology evidence="1">Multi-pass membrane protein</topology>
    </subcellularLocation>
</comment>
<evidence type="ECO:0000259" key="8">
    <source>
        <dbReference type="Pfam" id="PF04239"/>
    </source>
</evidence>
<reference evidence="9 10" key="1">
    <citation type="submission" date="2018-05" db="EMBL/GenBank/DDBJ databases">
        <title>Genomic Encyclopedia of Type Strains, Phase IV (KMG-IV): sequencing the most valuable type-strain genomes for metagenomic binning, comparative biology and taxonomic classification.</title>
        <authorList>
            <person name="Goeker M."/>
        </authorList>
    </citation>
    <scope>NUCLEOTIDE SEQUENCE [LARGE SCALE GENOMIC DNA]</scope>
    <source>
        <strain evidence="9 10">JC118</strain>
    </source>
</reference>
<feature type="transmembrane region" description="Helical" evidence="7">
    <location>
        <begin position="6"/>
        <end position="26"/>
    </location>
</feature>
<evidence type="ECO:0000256" key="3">
    <source>
        <dbReference type="ARBA" id="ARBA00022475"/>
    </source>
</evidence>